<reference evidence="2 3" key="1">
    <citation type="submission" date="2018-03" db="EMBL/GenBank/DDBJ databases">
        <title>Genomic Encyclopedia of Archaeal and Bacterial Type Strains, Phase II (KMG-II): from individual species to whole genera.</title>
        <authorList>
            <person name="Goeker M."/>
        </authorList>
    </citation>
    <scope>NUCLEOTIDE SEQUENCE [LARGE SCALE GENOMIC DNA]</scope>
    <source>
        <strain evidence="2 3">DSM 27267</strain>
    </source>
</reference>
<gene>
    <name evidence="2" type="ORF">CLV93_10765</name>
</gene>
<dbReference type="EMBL" id="PYGC01000007">
    <property type="protein sequence ID" value="PSK81955.1"/>
    <property type="molecule type" value="Genomic_DNA"/>
</dbReference>
<evidence type="ECO:0000313" key="3">
    <source>
        <dbReference type="Proteomes" id="UP000240621"/>
    </source>
</evidence>
<dbReference type="SUPFAM" id="SSF56601">
    <property type="entry name" value="beta-lactamase/transpeptidase-like"/>
    <property type="match status" value="1"/>
</dbReference>
<dbReference type="Gene3D" id="3.40.710.10">
    <property type="entry name" value="DD-peptidase/beta-lactamase superfamily"/>
    <property type="match status" value="1"/>
</dbReference>
<dbReference type="Proteomes" id="UP000240621">
    <property type="component" value="Unassembled WGS sequence"/>
</dbReference>
<dbReference type="InterPro" id="IPR050491">
    <property type="entry name" value="AmpC-like"/>
</dbReference>
<name>A0A2P8CAH7_9BACT</name>
<evidence type="ECO:0000313" key="2">
    <source>
        <dbReference type="EMBL" id="PSK81955.1"/>
    </source>
</evidence>
<feature type="domain" description="Beta-lactamase-related" evidence="1">
    <location>
        <begin position="57"/>
        <end position="394"/>
    </location>
</feature>
<dbReference type="OrthoDB" id="9793489at2"/>
<dbReference type="RefSeq" id="WP_106542763.1">
    <property type="nucleotide sequence ID" value="NZ_BLAU01000001.1"/>
</dbReference>
<comment type="caution">
    <text evidence="2">The sequence shown here is derived from an EMBL/GenBank/DDBJ whole genome shotgun (WGS) entry which is preliminary data.</text>
</comment>
<dbReference type="AlphaFoldDB" id="A0A2P8CAH7"/>
<proteinExistence type="predicted"/>
<dbReference type="InterPro" id="IPR001466">
    <property type="entry name" value="Beta-lactam-related"/>
</dbReference>
<dbReference type="InterPro" id="IPR012338">
    <property type="entry name" value="Beta-lactam/transpept-like"/>
</dbReference>
<dbReference type="PANTHER" id="PTHR46825">
    <property type="entry name" value="D-ALANYL-D-ALANINE-CARBOXYPEPTIDASE/ENDOPEPTIDASE AMPH"/>
    <property type="match status" value="1"/>
</dbReference>
<sequence>MRYLLGSILALLFVMSDFTPGFSDLGVPKHSFSVPDMKPLNERLTNDLSTFEYSDYIERTVDRFMERNELRGVSIAVVKDEKLVFAHGYGYADKENNVITEPRNIFRIASVSKLVTAVAIFKLIESGKLSLDSKVFGKDGVINDEKYMPYRDRRMKDITVRELLNHSGGWTQKYGDPMFMPDVIARKVGDPLPATIDTYLKFVTSHRLHFKPGTMSSYSNLGFVLLGEVIARASGMSYEDYVRANVLLPAGITDMHIGHNTYKDKYPNEVKYYEQRGSLPVTACDGSGLILPKSNGGNDITLLSSAGGWVASPVELMKLLVVIDGFPGVPDILSPESIREMTTPNPRGFEPLGWRGTTASGYWWRTGSMPGTAAIMKRRPDGLEYVIISNTSSWKGPNFTRDLSHLMDRICRRVKEWPDQNLFEYHRPKDMLAIN</sequence>
<protein>
    <submittedName>
        <fullName evidence="2">CubicO group peptidase (Beta-lactamase class C family)</fullName>
    </submittedName>
</protein>
<accession>A0A2P8CAH7</accession>
<dbReference type="PANTHER" id="PTHR46825:SF9">
    <property type="entry name" value="BETA-LACTAMASE-RELATED DOMAIN-CONTAINING PROTEIN"/>
    <property type="match status" value="1"/>
</dbReference>
<dbReference type="Pfam" id="PF00144">
    <property type="entry name" value="Beta-lactamase"/>
    <property type="match status" value="1"/>
</dbReference>
<organism evidence="2 3">
    <name type="scientific">Prolixibacter denitrificans</name>
    <dbReference type="NCBI Taxonomy" id="1541063"/>
    <lineage>
        <taxon>Bacteria</taxon>
        <taxon>Pseudomonadati</taxon>
        <taxon>Bacteroidota</taxon>
        <taxon>Bacteroidia</taxon>
        <taxon>Marinilabiliales</taxon>
        <taxon>Prolixibacteraceae</taxon>
        <taxon>Prolixibacter</taxon>
    </lineage>
</organism>
<evidence type="ECO:0000259" key="1">
    <source>
        <dbReference type="Pfam" id="PF00144"/>
    </source>
</evidence>